<dbReference type="KEGG" id="crx:CRECT_0668"/>
<keyword evidence="6" id="KW-0653">Protein transport</keyword>
<keyword evidence="3" id="KW-0812">Transmembrane</keyword>
<organism evidence="7 8">
    <name type="scientific">Campylobacter rectus</name>
    <name type="common">Wolinella recta</name>
    <dbReference type="NCBI Taxonomy" id="203"/>
    <lineage>
        <taxon>Bacteria</taxon>
        <taxon>Pseudomonadati</taxon>
        <taxon>Campylobacterota</taxon>
        <taxon>Epsilonproteobacteria</taxon>
        <taxon>Campylobacterales</taxon>
        <taxon>Campylobacteraceae</taxon>
        <taxon>Campylobacter</taxon>
    </lineage>
</organism>
<keyword evidence="5" id="KW-0472">Membrane</keyword>
<evidence type="ECO:0000256" key="6">
    <source>
        <dbReference type="RuleBase" id="RU004057"/>
    </source>
</evidence>
<keyword evidence="4" id="KW-1133">Transmembrane helix</keyword>
<dbReference type="GO" id="GO:0017038">
    <property type="term" value="P:protein import"/>
    <property type="evidence" value="ECO:0007669"/>
    <property type="project" value="TreeGrafter"/>
</dbReference>
<comment type="similarity">
    <text evidence="6">Belongs to the exbB/tolQ family.</text>
</comment>
<dbReference type="Proteomes" id="UP000502377">
    <property type="component" value="Chromosome"/>
</dbReference>
<proteinExistence type="inferred from homology"/>
<evidence type="ECO:0000256" key="1">
    <source>
        <dbReference type="ARBA" id="ARBA00004429"/>
    </source>
</evidence>
<evidence type="ECO:0000256" key="3">
    <source>
        <dbReference type="ARBA" id="ARBA00022692"/>
    </source>
</evidence>
<dbReference type="InterPro" id="IPR002898">
    <property type="entry name" value="MotA_ExbB_proton_chnl"/>
</dbReference>
<evidence type="ECO:0000256" key="2">
    <source>
        <dbReference type="ARBA" id="ARBA00022475"/>
    </source>
</evidence>
<evidence type="ECO:0000313" key="7">
    <source>
        <dbReference type="EMBL" id="QCD46354.1"/>
    </source>
</evidence>
<evidence type="ECO:0000256" key="5">
    <source>
        <dbReference type="ARBA" id="ARBA00023136"/>
    </source>
</evidence>
<keyword evidence="2" id="KW-1003">Cell membrane</keyword>
<comment type="subcellular location">
    <subcellularLocation>
        <location evidence="1">Cell inner membrane</location>
        <topology evidence="1">Multi-pass membrane protein</topology>
    </subcellularLocation>
    <subcellularLocation>
        <location evidence="6">Membrane</location>
        <topology evidence="6">Multi-pass membrane protein</topology>
    </subcellularLocation>
</comment>
<dbReference type="EMBL" id="CP012543">
    <property type="protein sequence ID" value="QCD46354.1"/>
    <property type="molecule type" value="Genomic_DNA"/>
</dbReference>
<dbReference type="GO" id="GO:0005886">
    <property type="term" value="C:plasma membrane"/>
    <property type="evidence" value="ECO:0007669"/>
    <property type="project" value="UniProtKB-SubCell"/>
</dbReference>
<reference evidence="7 8" key="1">
    <citation type="submission" date="2016-07" db="EMBL/GenBank/DDBJ databases">
        <title>Comparative genomics of the Campylobacter concisus group.</title>
        <authorList>
            <person name="Miller W.G."/>
            <person name="Yee E."/>
            <person name="Chapman M.H."/>
            <person name="Huynh S."/>
            <person name="Bono J.L."/>
            <person name="On S.L.W."/>
            <person name="StLeger J."/>
            <person name="Foster G."/>
            <person name="Parker C.T."/>
        </authorList>
    </citation>
    <scope>NUCLEOTIDE SEQUENCE [LARGE SCALE GENOMIC DNA]</scope>
    <source>
        <strain evidence="7 8">ATCC 33238</strain>
    </source>
</reference>
<accession>A0A6G5QL78</accession>
<sequence length="209" mass="23031">MFEYIEVGGIFMWPIFFLSVLGVAVLLEKGVYFLFIEIDATSSFKIKLCNLILEGDYEKIKEFCKRYKNSLAKTALFVAQNLGEGASKTQIDYIAEEAVSMQLTSLEKRTWILGLCASASPQLGLLGTIVGMIKAFSGLSGGVDAPLVAVGISEALYTTAFGLIVAIPCVIFYLMISKKIDFILNDLNRIMSLFGRSFERRSCEICPQG</sequence>
<evidence type="ECO:0000256" key="4">
    <source>
        <dbReference type="ARBA" id="ARBA00022989"/>
    </source>
</evidence>
<dbReference type="Pfam" id="PF01618">
    <property type="entry name" value="MotA_ExbB"/>
    <property type="match status" value="1"/>
</dbReference>
<protein>
    <submittedName>
        <fullName evidence="7">TonB system transport protein ExbB</fullName>
    </submittedName>
</protein>
<dbReference type="AlphaFoldDB" id="A0A6G5QL78"/>
<keyword evidence="6" id="KW-0813">Transport</keyword>
<dbReference type="RefSeq" id="WP_002944397.1">
    <property type="nucleotide sequence ID" value="NZ_CAJPTG010000125.1"/>
</dbReference>
<dbReference type="InterPro" id="IPR050790">
    <property type="entry name" value="ExbB/TolQ_transport"/>
</dbReference>
<gene>
    <name evidence="7" type="primary">exbB1</name>
    <name evidence="7" type="ORF">CRECT_0668</name>
</gene>
<name>A0A6G5QL78_CAMRE</name>
<dbReference type="PANTHER" id="PTHR30625">
    <property type="entry name" value="PROTEIN TOLQ"/>
    <property type="match status" value="1"/>
</dbReference>
<evidence type="ECO:0000313" key="8">
    <source>
        <dbReference type="Proteomes" id="UP000502377"/>
    </source>
</evidence>
<dbReference type="PANTHER" id="PTHR30625:SF11">
    <property type="entry name" value="MOTA_TOLQ_EXBB PROTON CHANNEL DOMAIN-CONTAINING PROTEIN"/>
    <property type="match status" value="1"/>
</dbReference>